<keyword evidence="3" id="KW-0677">Repeat</keyword>
<organism evidence="10 11">
    <name type="scientific">Rehmannia glutinosa</name>
    <name type="common">Chinese foxglove</name>
    <dbReference type="NCBI Taxonomy" id="99300"/>
    <lineage>
        <taxon>Eukaryota</taxon>
        <taxon>Viridiplantae</taxon>
        <taxon>Streptophyta</taxon>
        <taxon>Embryophyta</taxon>
        <taxon>Tracheophyta</taxon>
        <taxon>Spermatophyta</taxon>
        <taxon>Magnoliopsida</taxon>
        <taxon>eudicotyledons</taxon>
        <taxon>Gunneridae</taxon>
        <taxon>Pentapetalae</taxon>
        <taxon>asterids</taxon>
        <taxon>lamiids</taxon>
        <taxon>Lamiales</taxon>
        <taxon>Orobanchaceae</taxon>
        <taxon>Rehmannieae</taxon>
        <taxon>Rehmannia</taxon>
    </lineage>
</organism>
<dbReference type="InterPro" id="IPR041118">
    <property type="entry name" value="Rx_N"/>
</dbReference>
<evidence type="ECO:0000256" key="4">
    <source>
        <dbReference type="ARBA" id="ARBA00022741"/>
    </source>
</evidence>
<dbReference type="PRINTS" id="PR00364">
    <property type="entry name" value="DISEASERSIST"/>
</dbReference>
<proteinExistence type="inferred from homology"/>
<keyword evidence="6" id="KW-0067">ATP-binding</keyword>
<dbReference type="InterPro" id="IPR027417">
    <property type="entry name" value="P-loop_NTPase"/>
</dbReference>
<keyword evidence="11" id="KW-1185">Reference proteome</keyword>
<dbReference type="PANTHER" id="PTHR15140">
    <property type="entry name" value="TUBULIN-SPECIFIC CHAPERONE E"/>
    <property type="match status" value="1"/>
</dbReference>
<comment type="similarity">
    <text evidence="1">Belongs to the disease resistance NB-LRR family.</text>
</comment>
<dbReference type="Gene3D" id="1.10.10.10">
    <property type="entry name" value="Winged helix-like DNA-binding domain superfamily/Winged helix DNA-binding domain"/>
    <property type="match status" value="1"/>
</dbReference>
<feature type="domain" description="Disease resistance protein winged helix" evidence="9">
    <location>
        <begin position="312"/>
        <end position="383"/>
    </location>
</feature>
<dbReference type="Proteomes" id="UP001318860">
    <property type="component" value="Unassembled WGS sequence"/>
</dbReference>
<name>A0ABR0WMG6_REHGL</name>
<evidence type="ECO:0000259" key="9">
    <source>
        <dbReference type="Pfam" id="PF23559"/>
    </source>
</evidence>
<dbReference type="SUPFAM" id="SSF52058">
    <property type="entry name" value="L domain-like"/>
    <property type="match status" value="1"/>
</dbReference>
<dbReference type="InterPro" id="IPR036388">
    <property type="entry name" value="WH-like_DNA-bd_sf"/>
</dbReference>
<evidence type="ECO:0000256" key="3">
    <source>
        <dbReference type="ARBA" id="ARBA00022737"/>
    </source>
</evidence>
<keyword evidence="4" id="KW-0547">Nucleotide-binding</keyword>
<keyword evidence="5" id="KW-0611">Plant defense</keyword>
<dbReference type="InterPro" id="IPR038005">
    <property type="entry name" value="RX-like_CC"/>
</dbReference>
<dbReference type="InterPro" id="IPR058922">
    <property type="entry name" value="WHD_DRP"/>
</dbReference>
<accession>A0ABR0WMG6</accession>
<dbReference type="PANTHER" id="PTHR15140:SF56">
    <property type="entry name" value="NB-ARC DOMAIN-CONTAINING PROTEIN"/>
    <property type="match status" value="1"/>
</dbReference>
<evidence type="ECO:0000313" key="11">
    <source>
        <dbReference type="Proteomes" id="UP001318860"/>
    </source>
</evidence>
<dbReference type="Pfam" id="PF00931">
    <property type="entry name" value="NB-ARC"/>
    <property type="match status" value="1"/>
</dbReference>
<evidence type="ECO:0000259" key="8">
    <source>
        <dbReference type="Pfam" id="PF18052"/>
    </source>
</evidence>
<sequence>MARNSDDVNVIKLLKSHVDLISGAEKELEQLKNELCLLKAFLEAAAKKPKKEKLFSKMERQIRDVVYDAEDTIDNCLSTTKGNNFWRRGLNPKRVSLAKEVQLDRQENVIGFEDEENKIITYLKEQKEELDVISIIGMPGLGKTTLASNIFRNPIIEYEFPTRIWVCISSDFRRKNVFLDILSKLTKLTDNMSSMTEEDLANTIRSHLVKKKFLIVMDDVWSAEHWDDLQVALPRRNRSKILITSRQANLVRRPNSRNHHLRFLNPEDCWKLLQFKVFGEALCPPELEDVGKSIASSSMPGPLKPCFLYMGMFPEDFEIPVWNLTRMWIAEGFILHEGPGKSLEEVAMDYLEELINRNLVMVDEVRPDGKVKTCRVHDMLREFCQIKAGKNENLFQELRNTQTLIIDTTSRTLKIKADIWKMIRLRYLKTDASIILLKKPENSNGNNNLLTLANISLESCTKDVFDRACYLKKLGVRGRLTILLADNNGKFDSFGKLSSLENLKLLNDVHPNPPTEGQLPCLPPPNKFPPKLRSLTLSATFLNWEQMSVLGNLENLEVLKLKDNAFVGECWEVEDDGFRLLRLLLIEYTNLVYWIASDHHFPNLRCLFLRNCEELEELPEELANVQSLRVIELHRTSKTATASARKIQDENLSSGGLKVYVFPPDE</sequence>
<evidence type="ECO:0000259" key="7">
    <source>
        <dbReference type="Pfam" id="PF00931"/>
    </source>
</evidence>
<evidence type="ECO:0000256" key="5">
    <source>
        <dbReference type="ARBA" id="ARBA00022821"/>
    </source>
</evidence>
<feature type="domain" description="Disease resistance N-terminal" evidence="8">
    <location>
        <begin position="11"/>
        <end position="80"/>
    </location>
</feature>
<dbReference type="CDD" id="cd14798">
    <property type="entry name" value="RX-CC_like"/>
    <property type="match status" value="1"/>
</dbReference>
<evidence type="ECO:0000313" key="10">
    <source>
        <dbReference type="EMBL" id="KAK6148284.1"/>
    </source>
</evidence>
<evidence type="ECO:0000256" key="6">
    <source>
        <dbReference type="ARBA" id="ARBA00022840"/>
    </source>
</evidence>
<keyword evidence="2" id="KW-0433">Leucine-rich repeat</keyword>
<dbReference type="InterPro" id="IPR032675">
    <property type="entry name" value="LRR_dom_sf"/>
</dbReference>
<dbReference type="Pfam" id="PF23559">
    <property type="entry name" value="WHD_DRP"/>
    <property type="match status" value="1"/>
</dbReference>
<protein>
    <submittedName>
        <fullName evidence="10">Uncharacterized protein</fullName>
    </submittedName>
</protein>
<evidence type="ECO:0000256" key="1">
    <source>
        <dbReference type="ARBA" id="ARBA00008894"/>
    </source>
</evidence>
<feature type="domain" description="NB-ARC" evidence="7">
    <location>
        <begin position="113"/>
        <end position="281"/>
    </location>
</feature>
<dbReference type="Gene3D" id="3.80.10.10">
    <property type="entry name" value="Ribonuclease Inhibitor"/>
    <property type="match status" value="1"/>
</dbReference>
<comment type="caution">
    <text evidence="10">The sequence shown here is derived from an EMBL/GenBank/DDBJ whole genome shotgun (WGS) entry which is preliminary data.</text>
</comment>
<dbReference type="InterPro" id="IPR002182">
    <property type="entry name" value="NB-ARC"/>
</dbReference>
<evidence type="ECO:0000256" key="2">
    <source>
        <dbReference type="ARBA" id="ARBA00022614"/>
    </source>
</evidence>
<dbReference type="Pfam" id="PF18052">
    <property type="entry name" value="Rx_N"/>
    <property type="match status" value="1"/>
</dbReference>
<dbReference type="EMBL" id="JABTTQ020000010">
    <property type="protein sequence ID" value="KAK6148284.1"/>
    <property type="molecule type" value="Genomic_DNA"/>
</dbReference>
<gene>
    <name evidence="10" type="ORF">DH2020_019196</name>
</gene>
<dbReference type="SUPFAM" id="SSF52540">
    <property type="entry name" value="P-loop containing nucleoside triphosphate hydrolases"/>
    <property type="match status" value="1"/>
</dbReference>
<reference evidence="10 11" key="1">
    <citation type="journal article" date="2021" name="Comput. Struct. Biotechnol. J.">
        <title>De novo genome assembly of the potent medicinal plant Rehmannia glutinosa using nanopore technology.</title>
        <authorList>
            <person name="Ma L."/>
            <person name="Dong C."/>
            <person name="Song C."/>
            <person name="Wang X."/>
            <person name="Zheng X."/>
            <person name="Niu Y."/>
            <person name="Chen S."/>
            <person name="Feng W."/>
        </authorList>
    </citation>
    <scope>NUCLEOTIDE SEQUENCE [LARGE SCALE GENOMIC DNA]</scope>
    <source>
        <strain evidence="10">DH-2019</strain>
    </source>
</reference>
<dbReference type="Gene3D" id="3.40.50.300">
    <property type="entry name" value="P-loop containing nucleotide triphosphate hydrolases"/>
    <property type="match status" value="1"/>
</dbReference>